<dbReference type="InterPro" id="IPR003607">
    <property type="entry name" value="HD/PDEase_dom"/>
</dbReference>
<dbReference type="SMART" id="SM00267">
    <property type="entry name" value="GGDEF"/>
    <property type="match status" value="1"/>
</dbReference>
<dbReference type="InterPro" id="IPR013656">
    <property type="entry name" value="PAS_4"/>
</dbReference>
<feature type="domain" description="HD-GYP" evidence="4">
    <location>
        <begin position="786"/>
        <end position="972"/>
    </location>
</feature>
<feature type="domain" description="PAS" evidence="1">
    <location>
        <begin position="260"/>
        <end position="334"/>
    </location>
</feature>
<dbReference type="PANTHER" id="PTHR44757:SF2">
    <property type="entry name" value="BIOFILM ARCHITECTURE MAINTENANCE PROTEIN MBAA"/>
    <property type="match status" value="1"/>
</dbReference>
<dbReference type="InterPro" id="IPR029787">
    <property type="entry name" value="Nucleotide_cyclase"/>
</dbReference>
<evidence type="ECO:0000313" key="6">
    <source>
        <dbReference type="Proteomes" id="UP000199476"/>
    </source>
</evidence>
<dbReference type="RefSeq" id="WP_089758695.1">
    <property type="nucleotide sequence ID" value="NZ_FNGO01000004.1"/>
</dbReference>
<feature type="domain" description="GGDEF" evidence="3">
    <location>
        <begin position="657"/>
        <end position="792"/>
    </location>
</feature>
<dbReference type="STRING" id="321763.SAMN04488692_104164"/>
<dbReference type="CDD" id="cd00130">
    <property type="entry name" value="PAS"/>
    <property type="match status" value="2"/>
</dbReference>
<protein>
    <submittedName>
        <fullName evidence="5">PAS domain S-box-containing protein/diguanylate cyclase (GGDEF) domain-containing protein</fullName>
    </submittedName>
</protein>
<dbReference type="InterPro" id="IPR001610">
    <property type="entry name" value="PAC"/>
</dbReference>
<evidence type="ECO:0000259" key="3">
    <source>
        <dbReference type="PROSITE" id="PS50887"/>
    </source>
</evidence>
<dbReference type="OrthoDB" id="9804747at2"/>
<gene>
    <name evidence="5" type="ORF">SAMN04488692_104164</name>
</gene>
<dbReference type="AlphaFoldDB" id="A0A1G9K4C7"/>
<dbReference type="EMBL" id="FNGO01000004">
    <property type="protein sequence ID" value="SDL44376.1"/>
    <property type="molecule type" value="Genomic_DNA"/>
</dbReference>
<dbReference type="SUPFAM" id="SSF55785">
    <property type="entry name" value="PYP-like sensor domain (PAS domain)"/>
    <property type="match status" value="4"/>
</dbReference>
<dbReference type="SMART" id="SM00471">
    <property type="entry name" value="HDc"/>
    <property type="match status" value="1"/>
</dbReference>
<sequence length="972" mass="111794">MNDKPQIGEFFDSWPYIAAIIDRKGDITQVNKEWEKNAVENGCLQDCGAGVNYLEVALNSSASHKKEAQAAAAGIKAVLSGEREIFKQRYSFCPERGEKWFEMKVKPYQQGALIIHEDITEYKKEEKRYEHLYKEYETVFNNLHSGVALINVKDGNFYYERVNPYHREIGGAEIENKIKGKTPEELFRKDIADKTMEYLRKCRETKQSITYETQLKLPAGNKHLLSKLSPVIIDDKVEKIVGIFQDITTQKRLEQDLKNINKEYETILDNSQSAIFLLNVENEERITLQRLNKTEEKLTGLSTEEVKGKTPIEVLGEEIGKEVEANYRECLEKRETTTYEEELNLPAGKKTWLTRLTPVIVEGKVEKIVGSSLDITELKEEKQWSDALFEESTSAIALLDENGEVVNINDKFRKIFGYKLSEIKDKQLDDVLENTKKDNVDREKTKKVLKGEKCKFEARRYDRDGNPYEFLIKGIPVKLDGEVKGIYAIFDDITESKQQREKLEAIYNASTNVAFVIVDLDKEQSETSIKDFSPGAENIFGYDRKEVLEKPVSILHPKETEDKIPNIISKMNKKEDWRDKLKLKRKNDKNFTAMLNVHPFTEVLDDNKVLGVVIDVSELEKTRKQLEYTSYHDELTDLYNRKFMKENMKRLDTERQLPISLIMLDVNGLKIINDTFGHEMGDRLLKKTSEILKDSIRQEDILARWAGDEFLILLPQTTSSEAEKIIERVENKCQQTYRQNCDKALKDEPPVSLGKGFATKTDPGQDLEKNLKLADEQMYKDKRKNGITAKREMINCLLHRLYKSSCENESHTLRITRLALKLGEKLGLSEGKLKDLSYLGSLHDIGKLTVDEEILQKSGALSEKECKDVKRHSAKGAKVVAPVKELTHLSTLIEYHHERWDGKGYPRGKEKTSIPLLARIIAIVDAYDVMTTGRPYKDSISKEEALEEIKECAGEQFDPELAGKFVEMMKEK</sequence>
<dbReference type="PANTHER" id="PTHR44757">
    <property type="entry name" value="DIGUANYLATE CYCLASE DGCP"/>
    <property type="match status" value="1"/>
</dbReference>
<evidence type="ECO:0000313" key="5">
    <source>
        <dbReference type="EMBL" id="SDL44376.1"/>
    </source>
</evidence>
<dbReference type="InterPro" id="IPR000160">
    <property type="entry name" value="GGDEF_dom"/>
</dbReference>
<dbReference type="Pfam" id="PF00990">
    <property type="entry name" value="GGDEF"/>
    <property type="match status" value="1"/>
</dbReference>
<dbReference type="Pfam" id="PF13487">
    <property type="entry name" value="HD_5"/>
    <property type="match status" value="1"/>
</dbReference>
<dbReference type="Pfam" id="PF08448">
    <property type="entry name" value="PAS_4"/>
    <property type="match status" value="2"/>
</dbReference>
<dbReference type="InterPro" id="IPR000700">
    <property type="entry name" value="PAS-assoc_C"/>
</dbReference>
<dbReference type="SMART" id="SM00086">
    <property type="entry name" value="PAC"/>
    <property type="match status" value="4"/>
</dbReference>
<dbReference type="Proteomes" id="UP000199476">
    <property type="component" value="Unassembled WGS sequence"/>
</dbReference>
<dbReference type="InterPro" id="IPR035965">
    <property type="entry name" value="PAS-like_dom_sf"/>
</dbReference>
<dbReference type="CDD" id="cd00077">
    <property type="entry name" value="HDc"/>
    <property type="match status" value="1"/>
</dbReference>
<dbReference type="InterPro" id="IPR043128">
    <property type="entry name" value="Rev_trsase/Diguanyl_cyclase"/>
</dbReference>
<evidence type="ECO:0000259" key="4">
    <source>
        <dbReference type="PROSITE" id="PS51832"/>
    </source>
</evidence>
<accession>A0A1G9K4C7</accession>
<dbReference type="InterPro" id="IPR037522">
    <property type="entry name" value="HD_GYP_dom"/>
</dbReference>
<dbReference type="SUPFAM" id="SSF55073">
    <property type="entry name" value="Nucleotide cyclase"/>
    <property type="match status" value="1"/>
</dbReference>
<proteinExistence type="predicted"/>
<dbReference type="PROSITE" id="PS50112">
    <property type="entry name" value="PAS"/>
    <property type="match status" value="3"/>
</dbReference>
<evidence type="ECO:0000259" key="2">
    <source>
        <dbReference type="PROSITE" id="PS50113"/>
    </source>
</evidence>
<feature type="domain" description="PAS" evidence="1">
    <location>
        <begin position="499"/>
        <end position="561"/>
    </location>
</feature>
<feature type="domain" description="PAC" evidence="2">
    <location>
        <begin position="454"/>
        <end position="505"/>
    </location>
</feature>
<dbReference type="Gene3D" id="3.30.70.270">
    <property type="match status" value="1"/>
</dbReference>
<keyword evidence="6" id="KW-1185">Reference proteome</keyword>
<reference evidence="5 6" key="1">
    <citation type="submission" date="2016-10" db="EMBL/GenBank/DDBJ databases">
        <authorList>
            <person name="de Groot N.N."/>
        </authorList>
    </citation>
    <scope>NUCLEOTIDE SEQUENCE [LARGE SCALE GENOMIC DNA]</scope>
    <source>
        <strain evidence="5 6">SLAS-1</strain>
    </source>
</reference>
<evidence type="ECO:0000259" key="1">
    <source>
        <dbReference type="PROSITE" id="PS50112"/>
    </source>
</evidence>
<dbReference type="Gene3D" id="3.30.450.20">
    <property type="entry name" value="PAS domain"/>
    <property type="match status" value="5"/>
</dbReference>
<dbReference type="InterPro" id="IPR052155">
    <property type="entry name" value="Biofilm_reg_signaling"/>
</dbReference>
<dbReference type="PROSITE" id="PS50113">
    <property type="entry name" value="PAC"/>
    <property type="match status" value="1"/>
</dbReference>
<dbReference type="SMART" id="SM00091">
    <property type="entry name" value="PAS"/>
    <property type="match status" value="4"/>
</dbReference>
<dbReference type="CDD" id="cd01949">
    <property type="entry name" value="GGDEF"/>
    <property type="match status" value="1"/>
</dbReference>
<organism evidence="5 6">
    <name type="scientific">Halarsenatibacter silvermanii</name>
    <dbReference type="NCBI Taxonomy" id="321763"/>
    <lineage>
        <taxon>Bacteria</taxon>
        <taxon>Bacillati</taxon>
        <taxon>Bacillota</taxon>
        <taxon>Clostridia</taxon>
        <taxon>Halanaerobiales</taxon>
        <taxon>Halarsenatibacteraceae</taxon>
        <taxon>Halarsenatibacter</taxon>
    </lineage>
</organism>
<dbReference type="PROSITE" id="PS51832">
    <property type="entry name" value="HD_GYP"/>
    <property type="match status" value="1"/>
</dbReference>
<dbReference type="NCBIfam" id="TIGR00229">
    <property type="entry name" value="sensory_box"/>
    <property type="match status" value="4"/>
</dbReference>
<dbReference type="SUPFAM" id="SSF109604">
    <property type="entry name" value="HD-domain/PDEase-like"/>
    <property type="match status" value="1"/>
</dbReference>
<dbReference type="Gene3D" id="1.10.3210.10">
    <property type="entry name" value="Hypothetical protein af1432"/>
    <property type="match status" value="1"/>
</dbReference>
<feature type="domain" description="PAS" evidence="1">
    <location>
        <begin position="381"/>
        <end position="452"/>
    </location>
</feature>
<name>A0A1G9K4C7_9FIRM</name>
<dbReference type="InterPro" id="IPR000014">
    <property type="entry name" value="PAS"/>
</dbReference>
<dbReference type="NCBIfam" id="TIGR00254">
    <property type="entry name" value="GGDEF"/>
    <property type="match status" value="1"/>
</dbReference>
<dbReference type="PROSITE" id="PS50887">
    <property type="entry name" value="GGDEF"/>
    <property type="match status" value="1"/>
</dbReference>
<dbReference type="Pfam" id="PF13426">
    <property type="entry name" value="PAS_9"/>
    <property type="match status" value="2"/>
</dbReference>